<comment type="caution">
    <text evidence="2">The sequence shown here is derived from an EMBL/GenBank/DDBJ whole genome shotgun (WGS) entry which is preliminary data.</text>
</comment>
<evidence type="ECO:0000256" key="1">
    <source>
        <dbReference type="SAM" id="Phobius"/>
    </source>
</evidence>
<dbReference type="AlphaFoldDB" id="Z9JVQ4"/>
<feature type="transmembrane region" description="Helical" evidence="1">
    <location>
        <begin position="23"/>
        <end position="45"/>
    </location>
</feature>
<organism evidence="2 3">
    <name type="scientific">Brachybacterium phenoliresistens</name>
    <dbReference type="NCBI Taxonomy" id="396014"/>
    <lineage>
        <taxon>Bacteria</taxon>
        <taxon>Bacillati</taxon>
        <taxon>Actinomycetota</taxon>
        <taxon>Actinomycetes</taxon>
        <taxon>Micrococcales</taxon>
        <taxon>Dermabacteraceae</taxon>
        <taxon>Brachybacterium</taxon>
    </lineage>
</organism>
<feature type="transmembrane region" description="Helical" evidence="1">
    <location>
        <begin position="101"/>
        <end position="134"/>
    </location>
</feature>
<sequence length="147" mass="15499">MTSSRTIPSSSPSTAASRPPADALTVAAAVSLLIICILHTVVFAIHPWWSAWLAGPFRTGPMPAEAMIPFWGLPGGFVVPGVLFALLVLEVGRRGGTVPGYVGAVLGIWALLCIWMVGPSGFVMVLVPSTLLLLARRRARRAVRDAA</sequence>
<dbReference type="Proteomes" id="UP000023067">
    <property type="component" value="Unassembled WGS sequence"/>
</dbReference>
<keyword evidence="1" id="KW-0472">Membrane</keyword>
<dbReference type="RefSeq" id="WP_156954033.1">
    <property type="nucleotide sequence ID" value="NZ_KK069989.1"/>
</dbReference>
<accession>Z9JVQ4</accession>
<keyword evidence="1" id="KW-1133">Transmembrane helix</keyword>
<evidence type="ECO:0000313" key="3">
    <source>
        <dbReference type="Proteomes" id="UP000023067"/>
    </source>
</evidence>
<dbReference type="OrthoDB" id="5122281at2"/>
<dbReference type="eggNOG" id="ENOG50333G0">
    <property type="taxonomic scope" value="Bacteria"/>
</dbReference>
<dbReference type="EMBL" id="JDYK01000003">
    <property type="protein sequence ID" value="EWS82289.1"/>
    <property type="molecule type" value="Genomic_DNA"/>
</dbReference>
<proteinExistence type="predicted"/>
<reference evidence="2 3" key="1">
    <citation type="submission" date="2014-02" db="EMBL/GenBank/DDBJ databases">
        <title>Genome sequence of Brachybacterium phenoliresistens strain W13A50.</title>
        <authorList>
            <person name="Wang X."/>
        </authorList>
    </citation>
    <scope>NUCLEOTIDE SEQUENCE [LARGE SCALE GENOMIC DNA]</scope>
    <source>
        <strain evidence="2 3">W13A50</strain>
    </source>
</reference>
<dbReference type="HOGENOM" id="CLU_133099_0_0_11"/>
<keyword evidence="1" id="KW-0812">Transmembrane</keyword>
<gene>
    <name evidence="2" type="ORF">BF93_11765</name>
</gene>
<feature type="transmembrane region" description="Helical" evidence="1">
    <location>
        <begin position="66"/>
        <end position="89"/>
    </location>
</feature>
<name>Z9JVQ4_9MICO</name>
<dbReference type="STRING" id="396014.BF93_11765"/>
<keyword evidence="3" id="KW-1185">Reference proteome</keyword>
<evidence type="ECO:0000313" key="2">
    <source>
        <dbReference type="EMBL" id="EWS82289.1"/>
    </source>
</evidence>
<protein>
    <submittedName>
        <fullName evidence="2">Uncharacterized protein</fullName>
    </submittedName>
</protein>
<dbReference type="PATRIC" id="fig|396014.3.peg.858"/>